<gene>
    <name evidence="1" type="ORF">CH379_006980</name>
    <name evidence="2" type="ORF">CH379_05005</name>
</gene>
<evidence type="ECO:0000313" key="1">
    <source>
        <dbReference type="EMBL" id="MDV6235368.1"/>
    </source>
</evidence>
<proteinExistence type="predicted"/>
<reference evidence="1" key="3">
    <citation type="submission" date="2023-10" db="EMBL/GenBank/DDBJ databases">
        <authorList>
            <person name="Picardeau M."/>
            <person name="Thibeaux R."/>
        </authorList>
    </citation>
    <scope>NUCLEOTIDE SEQUENCE</scope>
    <source>
        <strain evidence="1">ATI7-C-A5</strain>
    </source>
</reference>
<organism evidence="2">
    <name type="scientific">Leptospira ellisii</name>
    <dbReference type="NCBI Taxonomy" id="2023197"/>
    <lineage>
        <taxon>Bacteria</taxon>
        <taxon>Pseudomonadati</taxon>
        <taxon>Spirochaetota</taxon>
        <taxon>Spirochaetia</taxon>
        <taxon>Leptospirales</taxon>
        <taxon>Leptospiraceae</taxon>
        <taxon>Leptospira</taxon>
    </lineage>
</organism>
<dbReference type="AlphaFoldDB" id="A0A2N0BBV0"/>
<evidence type="ECO:0000313" key="2">
    <source>
        <dbReference type="EMBL" id="PJZ93983.1"/>
    </source>
</evidence>
<name>A0A2N0BBV0_9LEPT</name>
<dbReference type="EMBL" id="NPEF02000007">
    <property type="protein sequence ID" value="MDV6235368.1"/>
    <property type="molecule type" value="Genomic_DNA"/>
</dbReference>
<reference evidence="2" key="1">
    <citation type="submission" date="2017-07" db="EMBL/GenBank/DDBJ databases">
        <title>Leptospira spp. isolated from tropical soils.</title>
        <authorList>
            <person name="Thibeaux R."/>
            <person name="Iraola G."/>
            <person name="Ferres I."/>
            <person name="Bierque E."/>
            <person name="Girault D."/>
            <person name="Soupe-Gilbert M.-E."/>
            <person name="Picardeau M."/>
            <person name="Goarant C."/>
        </authorList>
    </citation>
    <scope>NUCLEOTIDE SEQUENCE [LARGE SCALE GENOMIC DNA]</scope>
    <source>
        <strain evidence="2">ATI7-C-A5</strain>
    </source>
</reference>
<dbReference type="OrthoDB" id="345739at2"/>
<dbReference type="RefSeq" id="WP_100764725.1">
    <property type="nucleotide sequence ID" value="NZ_NPEF02000007.1"/>
</dbReference>
<dbReference type="EMBL" id="NPEF01000033">
    <property type="protein sequence ID" value="PJZ93983.1"/>
    <property type="molecule type" value="Genomic_DNA"/>
</dbReference>
<accession>A0A2N0BBV0</accession>
<reference evidence="1 3" key="2">
    <citation type="journal article" date="2018" name="Microb. Genom.">
        <title>Deciphering the unexplored Leptospira diversity from soils uncovers genomic evolution to virulence.</title>
        <authorList>
            <person name="Thibeaux R."/>
            <person name="Iraola G."/>
            <person name="Ferres I."/>
            <person name="Bierque E."/>
            <person name="Girault D."/>
            <person name="Soupe-Gilbert M.E."/>
            <person name="Picardeau M."/>
            <person name="Goarant C."/>
        </authorList>
    </citation>
    <scope>NUCLEOTIDE SEQUENCE [LARGE SCALE GENOMIC DNA]</scope>
    <source>
        <strain evidence="1 3">ATI7-C-A5</strain>
    </source>
</reference>
<comment type="caution">
    <text evidence="2">The sequence shown here is derived from an EMBL/GenBank/DDBJ whole genome shotgun (WGS) entry which is preliminary data.</text>
</comment>
<protein>
    <submittedName>
        <fullName evidence="2">Uncharacterized protein</fullName>
    </submittedName>
</protein>
<evidence type="ECO:0000313" key="3">
    <source>
        <dbReference type="Proteomes" id="UP000232122"/>
    </source>
</evidence>
<dbReference type="Proteomes" id="UP000232122">
    <property type="component" value="Unassembled WGS sequence"/>
</dbReference>
<sequence>MFFLRQINHLSVWGMLLFCIFCPFISSHAEVRSYVSDSFLSDRMEQADLEYESDFLSNDSRAYSRNDFRFPSSSSFSSRSISQNVRNRFAVSNVADVSSLRNWILASSNSEFSDRHTLLNVNDPVFFYLEENRRLSFQLDFFLKVTCDPRVYVSRVHSFANSSGLENASSSSSDSDDVLSFFADCFPAVLRRGFSDSFSGPADRIADRFDSRLRIAPFRPSIFVSEDPDLVLTLHKFHRYLVLLFHFPPNFSKGLNPLC</sequence>
<keyword evidence="3" id="KW-1185">Reference proteome</keyword>